<feature type="transmembrane region" description="Helical" evidence="2">
    <location>
        <begin position="83"/>
        <end position="112"/>
    </location>
</feature>
<accession>A0AAD4ZHP7</accession>
<name>A0AAD4ZHP7_PRUDU</name>
<keyword evidence="2" id="KW-0812">Transmembrane</keyword>
<proteinExistence type="predicted"/>
<keyword evidence="1" id="KW-0406">Ion transport</keyword>
<evidence type="ECO:0000313" key="4">
    <source>
        <dbReference type="Proteomes" id="UP001054821"/>
    </source>
</evidence>
<organism evidence="3 4">
    <name type="scientific">Prunus dulcis</name>
    <name type="common">Almond</name>
    <name type="synonym">Amygdalus dulcis</name>
    <dbReference type="NCBI Taxonomy" id="3755"/>
    <lineage>
        <taxon>Eukaryota</taxon>
        <taxon>Viridiplantae</taxon>
        <taxon>Streptophyta</taxon>
        <taxon>Embryophyta</taxon>
        <taxon>Tracheophyta</taxon>
        <taxon>Spermatophyta</taxon>
        <taxon>Magnoliopsida</taxon>
        <taxon>eudicotyledons</taxon>
        <taxon>Gunneridae</taxon>
        <taxon>Pentapetalae</taxon>
        <taxon>rosids</taxon>
        <taxon>fabids</taxon>
        <taxon>Rosales</taxon>
        <taxon>Rosaceae</taxon>
        <taxon>Amygdaloideae</taxon>
        <taxon>Amygdaleae</taxon>
        <taxon>Prunus</taxon>
    </lineage>
</organism>
<protein>
    <recommendedName>
        <fullName evidence="5">Cyclic nucleotide gated channel 1</fullName>
    </recommendedName>
</protein>
<dbReference type="AlphaFoldDB" id="A0AAD4ZHP7"/>
<evidence type="ECO:0000256" key="2">
    <source>
        <dbReference type="SAM" id="Phobius"/>
    </source>
</evidence>
<evidence type="ECO:0008006" key="5">
    <source>
        <dbReference type="Google" id="ProtNLM"/>
    </source>
</evidence>
<evidence type="ECO:0000256" key="1">
    <source>
        <dbReference type="ARBA" id="ARBA00023303"/>
    </source>
</evidence>
<dbReference type="GO" id="GO:0016020">
    <property type="term" value="C:membrane"/>
    <property type="evidence" value="ECO:0007669"/>
    <property type="project" value="UniProtKB-SubCell"/>
</dbReference>
<reference evidence="3 4" key="1">
    <citation type="journal article" date="2022" name="G3 (Bethesda)">
        <title>Whole-genome sequence and methylome profiling of the almond [Prunus dulcis (Mill.) D.A. Webb] cultivar 'Nonpareil'.</title>
        <authorList>
            <person name="D'Amico-Willman K.M."/>
            <person name="Ouma W.Z."/>
            <person name="Meulia T."/>
            <person name="Sideli G.M."/>
            <person name="Gradziel T.M."/>
            <person name="Fresnedo-Ramirez J."/>
        </authorList>
    </citation>
    <scope>NUCLEOTIDE SEQUENCE [LARGE SCALE GENOMIC DNA]</scope>
    <source>
        <strain evidence="3">Clone GOH B32 T37-40</strain>
    </source>
</reference>
<keyword evidence="2" id="KW-1133">Transmembrane helix</keyword>
<feature type="transmembrane region" description="Helical" evidence="2">
    <location>
        <begin position="124"/>
        <end position="145"/>
    </location>
</feature>
<keyword evidence="4" id="KW-1185">Reference proteome</keyword>
<keyword evidence="2" id="KW-0472">Membrane</keyword>
<feature type="transmembrane region" description="Helical" evidence="2">
    <location>
        <begin position="231"/>
        <end position="250"/>
    </location>
</feature>
<keyword evidence="1" id="KW-0407">Ion channel</keyword>
<keyword evidence="1" id="KW-0813">Transport</keyword>
<evidence type="ECO:0000313" key="3">
    <source>
        <dbReference type="EMBL" id="KAI5346255.1"/>
    </source>
</evidence>
<dbReference type="EMBL" id="JAJFAZ020000002">
    <property type="protein sequence ID" value="KAI5346255.1"/>
    <property type="molecule type" value="Genomic_DNA"/>
</dbReference>
<feature type="transmembrane region" description="Helical" evidence="2">
    <location>
        <begin position="262"/>
        <end position="286"/>
    </location>
</feature>
<dbReference type="Proteomes" id="UP001054821">
    <property type="component" value="Chromosome 2"/>
</dbReference>
<comment type="caution">
    <text evidence="3">The sequence shown here is derived from an EMBL/GenBank/DDBJ whole genome shotgun (WGS) entry which is preliminary data.</text>
</comment>
<gene>
    <name evidence="3" type="ORF">L3X38_014134</name>
</gene>
<feature type="transmembrane region" description="Helical" evidence="2">
    <location>
        <begin position="198"/>
        <end position="219"/>
    </location>
</feature>
<dbReference type="PANTHER" id="PTHR45651">
    <property type="entry name" value="CYCLIC NUCLEOTIDE-GATED ION CHANNEL 15-RELATED-RELATED"/>
    <property type="match status" value="1"/>
</dbReference>
<dbReference type="GO" id="GO:0034220">
    <property type="term" value="P:monoatomic ion transmembrane transport"/>
    <property type="evidence" value="ECO:0007669"/>
    <property type="project" value="UniProtKB-KW"/>
</dbReference>
<dbReference type="PANTHER" id="PTHR45651:SF68">
    <property type="entry name" value="ION TRANSPORT DOMAIN-CONTAINING PROTEIN"/>
    <property type="match status" value="1"/>
</dbReference>
<sequence length="287" mass="32821">MAIPEVTLVVENPEENAEVTSLVEKSKEKAELIPLVEKSEEKTEVTSLVENPDVEQGIARNSDSNSKSTSSMMKRRKETTEQILCAGCCIIVGFLVPIFALITGAIEAIFLLMELPFHWIYPKWRKIFVISCVFAVLLDPLFLYIPIIKEDMKCIQMDKRLSKTALALRSVTDLNYSNFKFLWNFLFPPTIVQTIWRSYILIDILAILPLPQVVILIFFSKGRGSLNAKELMNSLAMLQYVTRVLQLYFLCKELTESPSENIKVWVKCVLNFLLYIISSHVIGAFWQ</sequence>